<dbReference type="Pfam" id="PF00436">
    <property type="entry name" value="SSB"/>
    <property type="match status" value="1"/>
</dbReference>
<dbReference type="PANTHER" id="PTHR10302:SF0">
    <property type="entry name" value="SINGLE-STRANDED DNA-BINDING PROTEIN, MITOCHONDRIAL"/>
    <property type="match status" value="1"/>
</dbReference>
<dbReference type="NCBIfam" id="TIGR00621">
    <property type="entry name" value="ssb"/>
    <property type="match status" value="1"/>
</dbReference>
<evidence type="ECO:0000313" key="6">
    <source>
        <dbReference type="Proteomes" id="UP000095003"/>
    </source>
</evidence>
<dbReference type="EMBL" id="MCGI01000001">
    <property type="protein sequence ID" value="ODM13779.1"/>
    <property type="molecule type" value="Genomic_DNA"/>
</dbReference>
<keyword evidence="1 2" id="KW-0238">DNA-binding</keyword>
<sequence>MFTPISLNGRVTADLELQTSQNGTQYVQFHVAVNKGFGDHQHTNYYQCILFGRTAERIMHAGVKKGSALFVTGDLDLVEYTRKNDGTKGMIPKITVYDWNYLPSGKSKGDSSQEDAAVPDNTGFEELPCGENGLPYD</sequence>
<dbReference type="AlphaFoldDB" id="A0A1E3AYQ1"/>
<name>A0A1E3AYQ1_9FIRM</name>
<dbReference type="InterPro" id="IPR012340">
    <property type="entry name" value="NA-bd_OB-fold"/>
</dbReference>
<protein>
    <recommendedName>
        <fullName evidence="2 3">Single-stranded DNA-binding protein</fullName>
    </recommendedName>
</protein>
<evidence type="ECO:0000256" key="3">
    <source>
        <dbReference type="RuleBase" id="RU000524"/>
    </source>
</evidence>
<accession>A0A1E3AYQ1</accession>
<dbReference type="GO" id="GO:0006260">
    <property type="term" value="P:DNA replication"/>
    <property type="evidence" value="ECO:0007669"/>
    <property type="project" value="InterPro"/>
</dbReference>
<dbReference type="GO" id="GO:0003697">
    <property type="term" value="F:single-stranded DNA binding"/>
    <property type="evidence" value="ECO:0007669"/>
    <property type="project" value="InterPro"/>
</dbReference>
<dbReference type="InterPro" id="IPR000424">
    <property type="entry name" value="Primosome_PriB/ssb"/>
</dbReference>
<organism evidence="5 6">
    <name type="scientific">Eisenbergiella tayi</name>
    <dbReference type="NCBI Taxonomy" id="1432052"/>
    <lineage>
        <taxon>Bacteria</taxon>
        <taxon>Bacillati</taxon>
        <taxon>Bacillota</taxon>
        <taxon>Clostridia</taxon>
        <taxon>Lachnospirales</taxon>
        <taxon>Lachnospiraceae</taxon>
        <taxon>Eisenbergiella</taxon>
    </lineage>
</organism>
<evidence type="ECO:0000256" key="1">
    <source>
        <dbReference type="ARBA" id="ARBA00023125"/>
    </source>
</evidence>
<reference evidence="5 6" key="1">
    <citation type="submission" date="2016-07" db="EMBL/GenBank/DDBJ databases">
        <title>Characterization of isolates of Eisenbergiella tayi derived from blood cultures, using whole genome sequencing.</title>
        <authorList>
            <person name="Burdz T."/>
            <person name="Wiebe D."/>
            <person name="Huynh C."/>
            <person name="Bernard K."/>
        </authorList>
    </citation>
    <scope>NUCLEOTIDE SEQUENCE [LARGE SCALE GENOMIC DNA]</scope>
    <source>
        <strain evidence="5 6">NML 120489</strain>
    </source>
</reference>
<dbReference type="SUPFAM" id="SSF50249">
    <property type="entry name" value="Nucleic acid-binding proteins"/>
    <property type="match status" value="1"/>
</dbReference>
<dbReference type="GO" id="GO:0009295">
    <property type="term" value="C:nucleoid"/>
    <property type="evidence" value="ECO:0007669"/>
    <property type="project" value="TreeGrafter"/>
</dbReference>
<dbReference type="RefSeq" id="WP_069156265.1">
    <property type="nucleotide sequence ID" value="NZ_DAWDRA010000024.1"/>
</dbReference>
<dbReference type="PIRSF" id="PIRSF002070">
    <property type="entry name" value="SSB"/>
    <property type="match status" value="1"/>
</dbReference>
<dbReference type="InterPro" id="IPR011344">
    <property type="entry name" value="ssDNA-bd"/>
</dbReference>
<dbReference type="PANTHER" id="PTHR10302">
    <property type="entry name" value="SINGLE-STRANDED DNA-BINDING PROTEIN"/>
    <property type="match status" value="1"/>
</dbReference>
<dbReference type="PROSITE" id="PS50935">
    <property type="entry name" value="SSB"/>
    <property type="match status" value="1"/>
</dbReference>
<proteinExistence type="predicted"/>
<evidence type="ECO:0000256" key="4">
    <source>
        <dbReference type="SAM" id="MobiDB-lite"/>
    </source>
</evidence>
<evidence type="ECO:0000313" key="5">
    <source>
        <dbReference type="EMBL" id="ODM13779.1"/>
    </source>
</evidence>
<dbReference type="Gene3D" id="2.40.50.140">
    <property type="entry name" value="Nucleic acid-binding proteins"/>
    <property type="match status" value="1"/>
</dbReference>
<dbReference type="Proteomes" id="UP000095003">
    <property type="component" value="Unassembled WGS sequence"/>
</dbReference>
<feature type="region of interest" description="Disordered" evidence="4">
    <location>
        <begin position="106"/>
        <end position="137"/>
    </location>
</feature>
<comment type="caution">
    <text evidence="5">The sequence shown here is derived from an EMBL/GenBank/DDBJ whole genome shotgun (WGS) entry which is preliminary data.</text>
</comment>
<evidence type="ECO:0000256" key="2">
    <source>
        <dbReference type="PIRNR" id="PIRNR002070"/>
    </source>
</evidence>
<dbReference type="CDD" id="cd04496">
    <property type="entry name" value="SSB_OBF"/>
    <property type="match status" value="1"/>
</dbReference>
<gene>
    <name evidence="5" type="ORF">BEH84_01498</name>
</gene>